<dbReference type="Gene3D" id="3.30.300.30">
    <property type="match status" value="1"/>
</dbReference>
<comment type="caution">
    <text evidence="4">The sequence shown here is derived from an EMBL/GenBank/DDBJ whole genome shotgun (WGS) entry which is preliminary data.</text>
</comment>
<evidence type="ECO:0000313" key="5">
    <source>
        <dbReference type="Proteomes" id="UP001154282"/>
    </source>
</evidence>
<protein>
    <recommendedName>
        <fullName evidence="3">AMP-binding enzyme C-terminal domain-containing protein</fullName>
    </recommendedName>
</protein>
<organism evidence="4 5">
    <name type="scientific">Linum tenue</name>
    <dbReference type="NCBI Taxonomy" id="586396"/>
    <lineage>
        <taxon>Eukaryota</taxon>
        <taxon>Viridiplantae</taxon>
        <taxon>Streptophyta</taxon>
        <taxon>Embryophyta</taxon>
        <taxon>Tracheophyta</taxon>
        <taxon>Spermatophyta</taxon>
        <taxon>Magnoliopsida</taxon>
        <taxon>eudicotyledons</taxon>
        <taxon>Gunneridae</taxon>
        <taxon>Pentapetalae</taxon>
        <taxon>rosids</taxon>
        <taxon>fabids</taxon>
        <taxon>Malpighiales</taxon>
        <taxon>Linaceae</taxon>
        <taxon>Linum</taxon>
    </lineage>
</organism>
<keyword evidence="2" id="KW-0436">Ligase</keyword>
<dbReference type="AlphaFoldDB" id="A0AAV0KNB8"/>
<dbReference type="Gene3D" id="3.40.50.12780">
    <property type="entry name" value="N-terminal domain of ligase-like"/>
    <property type="match status" value="1"/>
</dbReference>
<evidence type="ECO:0000313" key="4">
    <source>
        <dbReference type="EMBL" id="CAI0423511.1"/>
    </source>
</evidence>
<dbReference type="Pfam" id="PF13193">
    <property type="entry name" value="AMP-binding_C"/>
    <property type="match status" value="1"/>
</dbReference>
<name>A0AAV0KNB8_9ROSI</name>
<dbReference type="InterPro" id="IPR025110">
    <property type="entry name" value="AMP-bd_C"/>
</dbReference>
<evidence type="ECO:0000259" key="3">
    <source>
        <dbReference type="Pfam" id="PF13193"/>
    </source>
</evidence>
<dbReference type="PANTHER" id="PTHR24096">
    <property type="entry name" value="LONG-CHAIN-FATTY-ACID--COA LIGASE"/>
    <property type="match status" value="1"/>
</dbReference>
<dbReference type="InterPro" id="IPR045851">
    <property type="entry name" value="AMP-bd_C_sf"/>
</dbReference>
<dbReference type="InterPro" id="IPR042099">
    <property type="entry name" value="ANL_N_sf"/>
</dbReference>
<evidence type="ECO:0000256" key="2">
    <source>
        <dbReference type="ARBA" id="ARBA00022598"/>
    </source>
</evidence>
<evidence type="ECO:0000256" key="1">
    <source>
        <dbReference type="ARBA" id="ARBA00006432"/>
    </source>
</evidence>
<dbReference type="FunFam" id="3.30.300.30:FF:000007">
    <property type="entry name" value="4-coumarate--CoA ligase 2"/>
    <property type="match status" value="1"/>
</dbReference>
<dbReference type="GO" id="GO:0046949">
    <property type="term" value="P:fatty-acyl-CoA biosynthetic process"/>
    <property type="evidence" value="ECO:0007669"/>
    <property type="project" value="TreeGrafter"/>
</dbReference>
<comment type="similarity">
    <text evidence="1">Belongs to the ATP-dependent AMP-binding enzyme family.</text>
</comment>
<proteinExistence type="inferred from homology"/>
<dbReference type="GO" id="GO:0004467">
    <property type="term" value="F:long-chain fatty acid-CoA ligase activity"/>
    <property type="evidence" value="ECO:0007669"/>
    <property type="project" value="TreeGrafter"/>
</dbReference>
<dbReference type="PANTHER" id="PTHR24096:SF389">
    <property type="entry name" value="4-COUMARATE--COA LIGASE-LIKE 1"/>
    <property type="match status" value="1"/>
</dbReference>
<feature type="domain" description="AMP-binding enzyme C-terminal" evidence="3">
    <location>
        <begin position="61"/>
        <end position="136"/>
    </location>
</feature>
<accession>A0AAV0KNB8</accession>
<dbReference type="EMBL" id="CAMGYJ010000005">
    <property type="protein sequence ID" value="CAI0423511.1"/>
    <property type="molecule type" value="Genomic_DNA"/>
</dbReference>
<keyword evidence="5" id="KW-1185">Reference proteome</keyword>
<reference evidence="4" key="1">
    <citation type="submission" date="2022-08" db="EMBL/GenBank/DDBJ databases">
        <authorList>
            <person name="Gutierrez-Valencia J."/>
        </authorList>
    </citation>
    <scope>NUCLEOTIDE SEQUENCE</scope>
</reference>
<dbReference type="Proteomes" id="UP001154282">
    <property type="component" value="Unassembled WGS sequence"/>
</dbReference>
<gene>
    <name evidence="4" type="ORF">LITE_LOCUS19546</name>
</gene>
<dbReference type="SUPFAM" id="SSF56801">
    <property type="entry name" value="Acetyl-CoA synthetase-like"/>
    <property type="match status" value="1"/>
</dbReference>
<sequence>MYTYMCAGYFNNEDETTRTIDKEGWLHTGDIGYIDDDGDIFIVDRIKELIKYKGFQVAPAELEAILLTHPSVDDAAVVPLPDEEAGEVPAAWVVKVKGGKESEEDMVKFVASNVAHYKKVRVVQFVESIPKSPSGKIMRRLIKDQMLQRIRSSKSN</sequence>